<organism evidence="1 2">
    <name type="scientific">Flavobacterium cerinum</name>
    <dbReference type="NCBI Taxonomy" id="2502784"/>
    <lineage>
        <taxon>Bacteria</taxon>
        <taxon>Pseudomonadati</taxon>
        <taxon>Bacteroidota</taxon>
        <taxon>Flavobacteriia</taxon>
        <taxon>Flavobacteriales</taxon>
        <taxon>Flavobacteriaceae</taxon>
        <taxon>Flavobacterium</taxon>
    </lineage>
</organism>
<evidence type="ECO:0000313" key="1">
    <source>
        <dbReference type="EMBL" id="RWX03439.1"/>
    </source>
</evidence>
<dbReference type="Proteomes" id="UP000287527">
    <property type="component" value="Unassembled WGS sequence"/>
</dbReference>
<keyword evidence="2" id="KW-1185">Reference proteome</keyword>
<comment type="caution">
    <text evidence="1">The sequence shown here is derived from an EMBL/GenBank/DDBJ whole genome shotgun (WGS) entry which is preliminary data.</text>
</comment>
<protein>
    <submittedName>
        <fullName evidence="1">Uncharacterized protein</fullName>
    </submittedName>
</protein>
<reference evidence="1 2" key="1">
    <citation type="submission" date="2019-01" db="EMBL/GenBank/DDBJ databases">
        <title>Flavobacterium sp. nov.,isolated from freshwater.</title>
        <authorList>
            <person name="Zhang R."/>
            <person name="Du Z.-J."/>
        </authorList>
    </citation>
    <scope>NUCLEOTIDE SEQUENCE [LARGE SCALE GENOMIC DNA]</scope>
    <source>
        <strain evidence="1 2">1E403</strain>
    </source>
</reference>
<dbReference type="EMBL" id="SBII01000001">
    <property type="protein sequence ID" value="RWX03439.1"/>
    <property type="molecule type" value="Genomic_DNA"/>
</dbReference>
<dbReference type="RefSeq" id="WP_128387995.1">
    <property type="nucleotide sequence ID" value="NZ_SBII01000001.1"/>
</dbReference>
<sequence length="182" mass="21892">MKMDKKFNTLTLKKYFYYIDNHKKYTDFNTLGLYRSLTENKKLDIAEKIQVRDYAHTFFLKQFEFLQIKDPLTYSDVISLGCELTKADEHQMWLDIKNYQERTLKDKRIKHRNFGVYSKHMCGYDDCRFNGIMIREGSPLEECSMRGFSNDAKWKSEKIKIERKNSGRIIQKEMNLVIQEHS</sequence>
<gene>
    <name evidence="1" type="ORF">EPI11_00475</name>
</gene>
<dbReference type="AlphaFoldDB" id="A0A3S3QMN0"/>
<name>A0A3S3QMN0_9FLAO</name>
<proteinExistence type="predicted"/>
<dbReference type="OrthoDB" id="8606671at2"/>
<evidence type="ECO:0000313" key="2">
    <source>
        <dbReference type="Proteomes" id="UP000287527"/>
    </source>
</evidence>
<accession>A0A3S3QMN0</accession>